<reference evidence="2" key="2">
    <citation type="journal article" date="2008" name="Nucleic Acids Res.">
        <title>The rice annotation project database (RAP-DB): 2008 update.</title>
        <authorList>
            <consortium name="The rice annotation project (RAP)"/>
        </authorList>
    </citation>
    <scope>GENOME REANNOTATION</scope>
    <source>
        <strain evidence="2">cv. Nipponbare</strain>
    </source>
</reference>
<dbReference type="AlphaFoldDB" id="Q67WZ4"/>
<protein>
    <submittedName>
        <fullName evidence="1">Uncharacterized protein</fullName>
    </submittedName>
</protein>
<evidence type="ECO:0000313" key="2">
    <source>
        <dbReference type="Proteomes" id="UP000000763"/>
    </source>
</evidence>
<gene>
    <name evidence="1" type="primary">OSJNBa0062J02.15</name>
</gene>
<proteinExistence type="predicted"/>
<evidence type="ECO:0000313" key="1">
    <source>
        <dbReference type="EMBL" id="BAD37325.1"/>
    </source>
</evidence>
<dbReference type="EMBL" id="AP003517">
    <property type="protein sequence ID" value="BAD37325.1"/>
    <property type="molecule type" value="Genomic_DNA"/>
</dbReference>
<dbReference type="Proteomes" id="UP000000763">
    <property type="component" value="Chromosome 6"/>
</dbReference>
<reference evidence="2" key="1">
    <citation type="journal article" date="2005" name="Nature">
        <title>The map-based sequence of the rice genome.</title>
        <authorList>
            <consortium name="International rice genome sequencing project (IRGSP)"/>
            <person name="Matsumoto T."/>
            <person name="Wu J."/>
            <person name="Kanamori H."/>
            <person name="Katayose Y."/>
            <person name="Fujisawa M."/>
            <person name="Namiki N."/>
            <person name="Mizuno H."/>
            <person name="Yamamoto K."/>
            <person name="Antonio B.A."/>
            <person name="Baba T."/>
            <person name="Sakata K."/>
            <person name="Nagamura Y."/>
            <person name="Aoki H."/>
            <person name="Arikawa K."/>
            <person name="Arita K."/>
            <person name="Bito T."/>
            <person name="Chiden Y."/>
            <person name="Fujitsuka N."/>
            <person name="Fukunaka R."/>
            <person name="Hamada M."/>
            <person name="Harada C."/>
            <person name="Hayashi A."/>
            <person name="Hijishita S."/>
            <person name="Honda M."/>
            <person name="Hosokawa S."/>
            <person name="Ichikawa Y."/>
            <person name="Idonuma A."/>
            <person name="Iijima M."/>
            <person name="Ikeda M."/>
            <person name="Ikeno M."/>
            <person name="Ito K."/>
            <person name="Ito S."/>
            <person name="Ito T."/>
            <person name="Ito Y."/>
            <person name="Ito Y."/>
            <person name="Iwabuchi A."/>
            <person name="Kamiya K."/>
            <person name="Karasawa W."/>
            <person name="Kurita K."/>
            <person name="Katagiri S."/>
            <person name="Kikuta A."/>
            <person name="Kobayashi H."/>
            <person name="Kobayashi N."/>
            <person name="Machita K."/>
            <person name="Maehara T."/>
            <person name="Masukawa M."/>
            <person name="Mizubayashi T."/>
            <person name="Mukai Y."/>
            <person name="Nagasaki H."/>
            <person name="Nagata Y."/>
            <person name="Naito S."/>
            <person name="Nakashima M."/>
            <person name="Nakama Y."/>
            <person name="Nakamichi Y."/>
            <person name="Nakamura M."/>
            <person name="Meguro A."/>
            <person name="Negishi M."/>
            <person name="Ohta I."/>
            <person name="Ohta T."/>
            <person name="Okamoto M."/>
            <person name="Ono N."/>
            <person name="Saji S."/>
            <person name="Sakaguchi M."/>
            <person name="Sakai K."/>
            <person name="Shibata M."/>
            <person name="Shimokawa T."/>
            <person name="Song J."/>
            <person name="Takazaki Y."/>
            <person name="Terasawa K."/>
            <person name="Tsugane M."/>
            <person name="Tsuji K."/>
            <person name="Ueda S."/>
            <person name="Waki K."/>
            <person name="Yamagata H."/>
            <person name="Yamamoto M."/>
            <person name="Yamamoto S."/>
            <person name="Yamane H."/>
            <person name="Yoshiki S."/>
            <person name="Yoshihara R."/>
            <person name="Yukawa K."/>
            <person name="Zhong H."/>
            <person name="Yano M."/>
            <person name="Yuan Q."/>
            <person name="Ouyang S."/>
            <person name="Liu J."/>
            <person name="Jones K.M."/>
            <person name="Gansberger K."/>
            <person name="Moffat K."/>
            <person name="Hill J."/>
            <person name="Bera J."/>
            <person name="Fadrosh D."/>
            <person name="Jin S."/>
            <person name="Johri S."/>
            <person name="Kim M."/>
            <person name="Overton L."/>
            <person name="Reardon M."/>
            <person name="Tsitrin T."/>
            <person name="Vuong H."/>
            <person name="Weaver B."/>
            <person name="Ciecko A."/>
            <person name="Tallon L."/>
            <person name="Jackson J."/>
            <person name="Pai G."/>
            <person name="Aken S.V."/>
            <person name="Utterback T."/>
            <person name="Reidmuller S."/>
            <person name="Feldblyum T."/>
            <person name="Hsiao J."/>
            <person name="Zismann V."/>
            <person name="Iobst S."/>
            <person name="de Vazeille A.R."/>
            <person name="Buell C.R."/>
            <person name="Ying K."/>
            <person name="Li Y."/>
            <person name="Lu T."/>
            <person name="Huang Y."/>
            <person name="Zhao Q."/>
            <person name="Feng Q."/>
            <person name="Zhang L."/>
            <person name="Zhu J."/>
            <person name="Weng Q."/>
            <person name="Mu J."/>
            <person name="Lu Y."/>
            <person name="Fan D."/>
            <person name="Liu Y."/>
            <person name="Guan J."/>
            <person name="Zhang Y."/>
            <person name="Yu S."/>
            <person name="Liu X."/>
            <person name="Zhang Y."/>
            <person name="Hong G."/>
            <person name="Han B."/>
            <person name="Choisne N."/>
            <person name="Demange N."/>
            <person name="Orjeda G."/>
            <person name="Samain S."/>
            <person name="Cattolico L."/>
            <person name="Pelletier E."/>
            <person name="Couloux A."/>
            <person name="Segurens B."/>
            <person name="Wincker P."/>
            <person name="D'Hont A."/>
            <person name="Scarpelli C."/>
            <person name="Weissenbach J."/>
            <person name="Salanoubat M."/>
            <person name="Quetier F."/>
            <person name="Yu Y."/>
            <person name="Kim H.R."/>
            <person name="Rambo T."/>
            <person name="Currie J."/>
            <person name="Collura K."/>
            <person name="Luo M."/>
            <person name="Yang T."/>
            <person name="Ammiraju J.S.S."/>
            <person name="Engler F."/>
            <person name="Soderlund C."/>
            <person name="Wing R.A."/>
            <person name="Palmer L.E."/>
            <person name="de la Bastide M."/>
            <person name="Spiegel L."/>
            <person name="Nascimento L."/>
            <person name="Zutavern T."/>
            <person name="O'Shaughnessy A."/>
            <person name="Dike S."/>
            <person name="Dedhia N."/>
            <person name="Preston R."/>
            <person name="Balija V."/>
            <person name="McCombie W.R."/>
            <person name="Chow T."/>
            <person name="Chen H."/>
            <person name="Chung M."/>
            <person name="Chen C."/>
            <person name="Shaw J."/>
            <person name="Wu H."/>
            <person name="Hsiao K."/>
            <person name="Chao Y."/>
            <person name="Chu M."/>
            <person name="Cheng C."/>
            <person name="Hour A."/>
            <person name="Lee P."/>
            <person name="Lin S."/>
            <person name="Lin Y."/>
            <person name="Liou J."/>
            <person name="Liu S."/>
            <person name="Hsing Y."/>
            <person name="Raghuvanshi S."/>
            <person name="Mohanty A."/>
            <person name="Bharti A.K."/>
            <person name="Gaur A."/>
            <person name="Gupta V."/>
            <person name="Kumar D."/>
            <person name="Ravi V."/>
            <person name="Vij S."/>
            <person name="Kapur A."/>
            <person name="Khurana P."/>
            <person name="Khurana P."/>
            <person name="Khurana J.P."/>
            <person name="Tyagi A.K."/>
            <person name="Gaikwad K."/>
            <person name="Singh A."/>
            <person name="Dalal V."/>
            <person name="Srivastava S."/>
            <person name="Dixit A."/>
            <person name="Pal A.K."/>
            <person name="Ghazi I.A."/>
            <person name="Yadav M."/>
            <person name="Pandit A."/>
            <person name="Bhargava A."/>
            <person name="Sureshbabu K."/>
            <person name="Batra K."/>
            <person name="Sharma T.R."/>
            <person name="Mohapatra T."/>
            <person name="Singh N.K."/>
            <person name="Messing J."/>
            <person name="Nelson A.B."/>
            <person name="Fuks G."/>
            <person name="Kavchok S."/>
            <person name="Keizer G."/>
            <person name="Linton E."/>
            <person name="Llaca V."/>
            <person name="Song R."/>
            <person name="Tanyolac B."/>
            <person name="Young S."/>
            <person name="Ho-Il K."/>
            <person name="Hahn J.H."/>
            <person name="Sangsakoo G."/>
            <person name="Vanavichit A."/>
            <person name="de Mattos Luiz.A.T."/>
            <person name="Zimmer P.D."/>
            <person name="Malone G."/>
            <person name="Dellagostin O."/>
            <person name="de Oliveira A.C."/>
            <person name="Bevan M."/>
            <person name="Bancroft I."/>
            <person name="Minx P."/>
            <person name="Cordum H."/>
            <person name="Wilson R."/>
            <person name="Cheng Z."/>
            <person name="Jin W."/>
            <person name="Jiang J."/>
            <person name="Leong S.A."/>
            <person name="Iwama H."/>
            <person name="Gojobori T."/>
            <person name="Itoh T."/>
            <person name="Niimura Y."/>
            <person name="Fujii Y."/>
            <person name="Habara T."/>
            <person name="Sakai H."/>
            <person name="Sato Y."/>
            <person name="Wilson G."/>
            <person name="Kumar K."/>
            <person name="McCouch S."/>
            <person name="Juretic N."/>
            <person name="Hoen D."/>
            <person name="Wright S."/>
            <person name="Bruskiewich R."/>
            <person name="Bureau T."/>
            <person name="Miyao A."/>
            <person name="Hirochika H."/>
            <person name="Nishikawa T."/>
            <person name="Kadowaki K."/>
            <person name="Sugiura M."/>
            <person name="Burr B."/>
            <person name="Sasaki T."/>
        </authorList>
    </citation>
    <scope>NUCLEOTIDE SEQUENCE [LARGE SCALE GENOMIC DNA]</scope>
    <source>
        <strain evidence="2">cv. Nipponbare</strain>
    </source>
</reference>
<accession>Q67WZ4</accession>
<name>Q67WZ4_ORYSJ</name>
<organism evidence="1 2">
    <name type="scientific">Oryza sativa subsp. japonica</name>
    <name type="common">Rice</name>
    <dbReference type="NCBI Taxonomy" id="39947"/>
    <lineage>
        <taxon>Eukaryota</taxon>
        <taxon>Viridiplantae</taxon>
        <taxon>Streptophyta</taxon>
        <taxon>Embryophyta</taxon>
        <taxon>Tracheophyta</taxon>
        <taxon>Spermatophyta</taxon>
        <taxon>Magnoliopsida</taxon>
        <taxon>Liliopsida</taxon>
        <taxon>Poales</taxon>
        <taxon>Poaceae</taxon>
        <taxon>BOP clade</taxon>
        <taxon>Oryzoideae</taxon>
        <taxon>Oryzeae</taxon>
        <taxon>Oryzinae</taxon>
        <taxon>Oryza</taxon>
        <taxon>Oryza sativa</taxon>
    </lineage>
</organism>
<sequence>MITFAQNRGFFEELQIVKFPTVMRNEAVWLGCLSRAAVATSDFSFSGPLPAT</sequence>